<dbReference type="EMBL" id="CAUI01000005">
    <property type="protein sequence ID" value="CCU78752.1"/>
    <property type="molecule type" value="Genomic_DNA"/>
</dbReference>
<dbReference type="GO" id="GO:0004617">
    <property type="term" value="F:phosphoglycerate dehydrogenase activity"/>
    <property type="evidence" value="ECO:0007669"/>
    <property type="project" value="UniProtKB-EC"/>
</dbReference>
<evidence type="ECO:0000259" key="5">
    <source>
        <dbReference type="Pfam" id="PF00389"/>
    </source>
</evidence>
<comment type="similarity">
    <text evidence="1 4">Belongs to the D-isomer specific 2-hydroxyacid dehydrogenase family.</text>
</comment>
<dbReference type="InterPro" id="IPR006140">
    <property type="entry name" value="D-isomer_DH_NAD-bd"/>
</dbReference>
<dbReference type="PANTHER" id="PTHR42789:SF1">
    <property type="entry name" value="D-ISOMER SPECIFIC 2-HYDROXYACID DEHYDROGENASE FAMILY PROTEIN (AFU_ORTHOLOGUE AFUA_6G10090)"/>
    <property type="match status" value="1"/>
</dbReference>
<dbReference type="InterPro" id="IPR050857">
    <property type="entry name" value="D-2-hydroxyacid_DH"/>
</dbReference>
<keyword evidence="8" id="KW-1185">Reference proteome</keyword>
<dbReference type="InParanoid" id="M5ED05"/>
<evidence type="ECO:0000256" key="4">
    <source>
        <dbReference type="RuleBase" id="RU003719"/>
    </source>
</evidence>
<evidence type="ECO:0000313" key="7">
    <source>
        <dbReference type="EMBL" id="CCU78752.1"/>
    </source>
</evidence>
<keyword evidence="2 4" id="KW-0560">Oxidoreductase</keyword>
<dbReference type="GO" id="GO:0051287">
    <property type="term" value="F:NAD binding"/>
    <property type="evidence" value="ECO:0007669"/>
    <property type="project" value="InterPro"/>
</dbReference>
<dbReference type="OrthoDB" id="9805416at2"/>
<feature type="domain" description="D-isomer specific 2-hydroxyacid dehydrogenase catalytic" evidence="5">
    <location>
        <begin position="10"/>
        <end position="345"/>
    </location>
</feature>
<dbReference type="STRING" id="1293054.HSACCH_00891"/>
<dbReference type="Pfam" id="PF02826">
    <property type="entry name" value="2-Hacid_dh_C"/>
    <property type="match status" value="1"/>
</dbReference>
<dbReference type="EC" id="1.1.1.95" evidence="7"/>
<reference evidence="8" key="1">
    <citation type="journal article" date="2013" name="Genome Announc.">
        <title>Genome Sequence of Halanaerobium saccharolyticum subsp. saccharolyticum Strain DSM 6643T, a Halophilic Hydrogen-Producing Bacterium.</title>
        <authorList>
            <person name="Kivisto A."/>
            <person name="Larjo A."/>
            <person name="Ciranna A."/>
            <person name="Santala V."/>
            <person name="Roos C."/>
            <person name="Karp M."/>
        </authorList>
    </citation>
    <scope>NUCLEOTIDE SEQUENCE [LARGE SCALE GENOMIC DNA]</scope>
    <source>
        <strain evidence="8">DSM 6643</strain>
    </source>
</reference>
<dbReference type="eggNOG" id="COG0111">
    <property type="taxonomic scope" value="Bacteria"/>
</dbReference>
<dbReference type="PROSITE" id="PS00671">
    <property type="entry name" value="D_2_HYDROXYACID_DH_3"/>
    <property type="match status" value="1"/>
</dbReference>
<feature type="domain" description="D-isomer specific 2-hydroxyacid dehydrogenase NAD-binding" evidence="6">
    <location>
        <begin position="163"/>
        <end position="313"/>
    </location>
</feature>
<protein>
    <submittedName>
        <fullName evidence="7">D-3-phosphoglycerate dehydrogenase</fullName>
        <ecNumber evidence="7">1.1.1.95</ecNumber>
    </submittedName>
</protein>
<evidence type="ECO:0000259" key="6">
    <source>
        <dbReference type="Pfam" id="PF02826"/>
    </source>
</evidence>
<dbReference type="RefSeq" id="WP_005488162.1">
    <property type="nucleotide sequence ID" value="NZ_CAUI01000005.1"/>
</dbReference>
<dbReference type="Pfam" id="PF00389">
    <property type="entry name" value="2-Hacid_dh"/>
    <property type="match status" value="1"/>
</dbReference>
<dbReference type="SUPFAM" id="SSF51735">
    <property type="entry name" value="NAD(P)-binding Rossmann-fold domains"/>
    <property type="match status" value="1"/>
</dbReference>
<proteinExistence type="inferred from homology"/>
<dbReference type="Gene3D" id="3.40.50.720">
    <property type="entry name" value="NAD(P)-binding Rossmann-like Domain"/>
    <property type="match status" value="2"/>
</dbReference>
<evidence type="ECO:0000313" key="8">
    <source>
        <dbReference type="Proteomes" id="UP000012063"/>
    </source>
</evidence>
<evidence type="ECO:0000256" key="2">
    <source>
        <dbReference type="ARBA" id="ARBA00023002"/>
    </source>
</evidence>
<evidence type="ECO:0000256" key="1">
    <source>
        <dbReference type="ARBA" id="ARBA00005854"/>
    </source>
</evidence>
<evidence type="ECO:0000256" key="3">
    <source>
        <dbReference type="ARBA" id="ARBA00023027"/>
    </source>
</evidence>
<comment type="caution">
    <text evidence="7">The sequence shown here is derived from an EMBL/GenBank/DDBJ whole genome shotgun (WGS) entry which is preliminary data.</text>
</comment>
<name>M5ED05_9FIRM</name>
<gene>
    <name evidence="7" type="ORF">HSACCH_00891</name>
</gene>
<dbReference type="FunCoup" id="M5ED05">
    <property type="interactions" value="129"/>
</dbReference>
<dbReference type="InterPro" id="IPR029753">
    <property type="entry name" value="D-isomer_DH_CS"/>
</dbReference>
<accession>M5ED05</accession>
<dbReference type="InterPro" id="IPR036291">
    <property type="entry name" value="NAD(P)-bd_dom_sf"/>
</dbReference>
<organism evidence="7 8">
    <name type="scientific">Halanaerobium saccharolyticum subsp. saccharolyticum DSM 6643</name>
    <dbReference type="NCBI Taxonomy" id="1293054"/>
    <lineage>
        <taxon>Bacteria</taxon>
        <taxon>Bacillati</taxon>
        <taxon>Bacillota</taxon>
        <taxon>Clostridia</taxon>
        <taxon>Halanaerobiales</taxon>
        <taxon>Halanaerobiaceae</taxon>
        <taxon>Halanaerobium</taxon>
    </lineage>
</organism>
<dbReference type="PANTHER" id="PTHR42789">
    <property type="entry name" value="D-ISOMER SPECIFIC 2-HYDROXYACID DEHYDROGENASE FAMILY PROTEIN (AFU_ORTHOLOGUE AFUA_6G10090)"/>
    <property type="match status" value="1"/>
</dbReference>
<dbReference type="FunFam" id="3.40.50.720:FF:000203">
    <property type="entry name" value="D-3-phosphoglycerate dehydrogenase (SerA)"/>
    <property type="match status" value="1"/>
</dbReference>
<dbReference type="InterPro" id="IPR006139">
    <property type="entry name" value="D-isomer_2_OHA_DH_cat_dom"/>
</dbReference>
<sequence>MKLKTLLTAEIDSQLLPRIKEICDVKIEGWGKKLRILKEEELIEHLDGVEVLITSYDDVTENVINNATDLKLIACTRSNPVNIDCEAATKRGIPVVYTPGRNTDCTAEFTIALMLNIANKIPMVYQDLKNGKYLAEEKKNIEVKSGLKEDVTWALNGDSPYVIYKGMQLKGKNLGIAGYGDIGQKVAVIARALGMKILIYDPYISEVKINDNVQTKVSFEKLIKESDVISPHVKVVEETRNMFGTEEFKKMKDTALFVNTSRGAVVDEKALIDALRNEEIAGAALDVYESEPLAENHPFITELNNVVITPHLGGATYQAITNHTIMVIEDLERFAAGKKMVNVYN</sequence>
<dbReference type="AlphaFoldDB" id="M5ED05"/>
<dbReference type="CDD" id="cd12171">
    <property type="entry name" value="2-Hacid_dh_10"/>
    <property type="match status" value="1"/>
</dbReference>
<dbReference type="Proteomes" id="UP000012063">
    <property type="component" value="Unassembled WGS sequence"/>
</dbReference>
<keyword evidence="3" id="KW-0520">NAD</keyword>
<dbReference type="SUPFAM" id="SSF52283">
    <property type="entry name" value="Formate/glycerate dehydrogenase catalytic domain-like"/>
    <property type="match status" value="1"/>
</dbReference>